<evidence type="ECO:0000313" key="2">
    <source>
        <dbReference type="EMBL" id="OME91481.1"/>
    </source>
</evidence>
<reference evidence="2 3" key="1">
    <citation type="submission" date="2016-11" db="EMBL/GenBank/DDBJ databases">
        <title>Paenibacillus species isolates.</title>
        <authorList>
            <person name="Beno S.M."/>
        </authorList>
    </citation>
    <scope>NUCLEOTIDE SEQUENCE [LARGE SCALE GENOMIC DNA]</scope>
    <source>
        <strain evidence="2 3">FSL F4-0100</strain>
    </source>
</reference>
<proteinExistence type="predicted"/>
<sequence length="43" mass="4921">MESTHDFVEKMNENAEKARRNKENHGKGTPSDKLPGKQHSTKK</sequence>
<dbReference type="AlphaFoldDB" id="A0A1R1AZQ7"/>
<dbReference type="EMBL" id="MRTF01000006">
    <property type="protein sequence ID" value="OME91481.1"/>
    <property type="molecule type" value="Genomic_DNA"/>
</dbReference>
<dbReference type="OrthoDB" id="2631586at2"/>
<accession>A0A1R1AZQ7</accession>
<evidence type="ECO:0000256" key="1">
    <source>
        <dbReference type="SAM" id="MobiDB-lite"/>
    </source>
</evidence>
<gene>
    <name evidence="2" type="ORF">BK123_18675</name>
</gene>
<dbReference type="Pfam" id="PF13215">
    <property type="entry name" value="DUF4023"/>
    <property type="match status" value="1"/>
</dbReference>
<dbReference type="RefSeq" id="WP_076323873.1">
    <property type="nucleotide sequence ID" value="NZ_MRTF01000006.1"/>
</dbReference>
<evidence type="ECO:0000313" key="3">
    <source>
        <dbReference type="Proteomes" id="UP000187074"/>
    </source>
</evidence>
<comment type="caution">
    <text evidence="2">The sequence shown here is derived from an EMBL/GenBank/DDBJ whole genome shotgun (WGS) entry which is preliminary data.</text>
</comment>
<evidence type="ECO:0008006" key="4">
    <source>
        <dbReference type="Google" id="ProtNLM"/>
    </source>
</evidence>
<feature type="region of interest" description="Disordered" evidence="1">
    <location>
        <begin position="1"/>
        <end position="43"/>
    </location>
</feature>
<dbReference type="InterPro" id="IPR025097">
    <property type="entry name" value="DUF4023"/>
</dbReference>
<dbReference type="Proteomes" id="UP000187074">
    <property type="component" value="Unassembled WGS sequence"/>
</dbReference>
<organism evidence="2 3">
    <name type="scientific">Paenibacillus lautus</name>
    <name type="common">Bacillus lautus</name>
    <dbReference type="NCBI Taxonomy" id="1401"/>
    <lineage>
        <taxon>Bacteria</taxon>
        <taxon>Bacillati</taxon>
        <taxon>Bacillota</taxon>
        <taxon>Bacilli</taxon>
        <taxon>Bacillales</taxon>
        <taxon>Paenibacillaceae</taxon>
        <taxon>Paenibacillus</taxon>
    </lineage>
</organism>
<name>A0A1R1AZQ7_PAELA</name>
<protein>
    <recommendedName>
        <fullName evidence="4">DUF4023 domain-containing protein</fullName>
    </recommendedName>
</protein>
<feature type="compositionally biased region" description="Basic and acidic residues" evidence="1">
    <location>
        <begin position="1"/>
        <end position="26"/>
    </location>
</feature>